<dbReference type="OrthoDB" id="3217020at2"/>
<keyword evidence="1" id="KW-0472">Membrane</keyword>
<keyword evidence="1" id="KW-0812">Transmembrane</keyword>
<keyword evidence="1" id="KW-1133">Transmembrane helix</keyword>
<dbReference type="AlphaFoldDB" id="A0A1B1BJX4"/>
<dbReference type="RefSeq" id="WP_066595788.1">
    <property type="nucleotide sequence ID" value="NZ_CP016282.1"/>
</dbReference>
<name>A0A1B1BJX4_9MICO</name>
<dbReference type="Proteomes" id="UP000092582">
    <property type="component" value="Chromosome 1"/>
</dbReference>
<evidence type="ECO:0000313" key="2">
    <source>
        <dbReference type="EMBL" id="ANP72868.1"/>
    </source>
</evidence>
<dbReference type="Pfam" id="PF11292">
    <property type="entry name" value="DUF3093"/>
    <property type="match status" value="1"/>
</dbReference>
<dbReference type="STRING" id="670052.PA27867_1915"/>
<accession>A0A1B1BJX4</accession>
<sequence>MPEYREKLRPSPWLFVIIALVIPASLLVFLPISMLAGVLTAAGLYIGSALLVVLASPTVQVSGGTLTAGRATIDTSLLGEAVAFDGADATAERGPRLDARAWLLIRGWVPGVVRIPLEDPTDPAPYWLVSSRQPQKMAAAINRSRRPASSN</sequence>
<evidence type="ECO:0008006" key="4">
    <source>
        <dbReference type="Google" id="ProtNLM"/>
    </source>
</evidence>
<proteinExistence type="predicted"/>
<reference evidence="2 3" key="1">
    <citation type="submission" date="2016-06" db="EMBL/GenBank/DDBJ databases">
        <title>Genome sequencing of Cryobacterium arcticum PAMC 27867.</title>
        <authorList>
            <person name="Lee J."/>
            <person name="Kim O.-S."/>
        </authorList>
    </citation>
    <scope>NUCLEOTIDE SEQUENCE [LARGE SCALE GENOMIC DNA]</scope>
    <source>
        <strain evidence="2 3">PAMC 27867</strain>
    </source>
</reference>
<evidence type="ECO:0000256" key="1">
    <source>
        <dbReference type="SAM" id="Phobius"/>
    </source>
</evidence>
<dbReference type="EMBL" id="CP016282">
    <property type="protein sequence ID" value="ANP72868.1"/>
    <property type="molecule type" value="Genomic_DNA"/>
</dbReference>
<organism evidence="2 3">
    <name type="scientific">Cryobacterium arcticum</name>
    <dbReference type="NCBI Taxonomy" id="670052"/>
    <lineage>
        <taxon>Bacteria</taxon>
        <taxon>Bacillati</taxon>
        <taxon>Actinomycetota</taxon>
        <taxon>Actinomycetes</taxon>
        <taxon>Micrococcales</taxon>
        <taxon>Microbacteriaceae</taxon>
        <taxon>Cryobacterium</taxon>
    </lineage>
</organism>
<feature type="transmembrane region" description="Helical" evidence="1">
    <location>
        <begin position="12"/>
        <end position="30"/>
    </location>
</feature>
<keyword evidence="3" id="KW-1185">Reference proteome</keyword>
<dbReference type="InterPro" id="IPR021443">
    <property type="entry name" value="DUF3093"/>
</dbReference>
<feature type="transmembrane region" description="Helical" evidence="1">
    <location>
        <begin position="36"/>
        <end position="55"/>
    </location>
</feature>
<dbReference type="KEGG" id="cart:PA27867_1915"/>
<gene>
    <name evidence="2" type="ORF">PA27867_1915</name>
</gene>
<evidence type="ECO:0000313" key="3">
    <source>
        <dbReference type="Proteomes" id="UP000092582"/>
    </source>
</evidence>
<protein>
    <recommendedName>
        <fullName evidence="4">DUF3093 domain-containing protein</fullName>
    </recommendedName>
</protein>